<evidence type="ECO:0000313" key="3">
    <source>
        <dbReference type="Proteomes" id="UP000225277"/>
    </source>
</evidence>
<feature type="region of interest" description="Disordered" evidence="1">
    <location>
        <begin position="150"/>
        <end position="232"/>
    </location>
</feature>
<evidence type="ECO:0000256" key="1">
    <source>
        <dbReference type="SAM" id="MobiDB-lite"/>
    </source>
</evidence>
<gene>
    <name evidence="2" type="ORF">RCC_00720</name>
</gene>
<dbReference type="AlphaFoldDB" id="A0A2D3V3A9"/>
<dbReference type="GeneID" id="35596076"/>
<dbReference type="EMBL" id="FJUY01000001">
    <property type="protein sequence ID" value="CZT14763.1"/>
    <property type="molecule type" value="Genomic_DNA"/>
</dbReference>
<dbReference type="OrthoDB" id="10537512at2759"/>
<keyword evidence="3" id="KW-1185">Reference proteome</keyword>
<dbReference type="Proteomes" id="UP000225277">
    <property type="component" value="Unassembled WGS sequence"/>
</dbReference>
<protein>
    <submittedName>
        <fullName evidence="2">Uncharacterized protein</fullName>
    </submittedName>
</protein>
<proteinExistence type="predicted"/>
<sequence>MASGHHYHYHSDDSTFNGARRPRTRRYSTSPDTNYSRSTPHGRRRRTSAPHVDEEHSAASTLGKVALGVIFVQVVSTCFSMWMNKKDSERYKSQHQQERRRDFEKAKAKRRRDEERYEREEEERERRAEEREWKEASRWEREEIITEGRRIGFVETSSIHSEDSEPAAPKQLEAPPDSDRREDRARSRRGSHGAASFDDRSTGERPGTGRRETDRASRYDGRSRSRPPVDVR</sequence>
<feature type="compositionally biased region" description="Basic and acidic residues" evidence="1">
    <location>
        <begin position="197"/>
        <end position="232"/>
    </location>
</feature>
<feature type="region of interest" description="Disordered" evidence="1">
    <location>
        <begin position="1"/>
        <end position="58"/>
    </location>
</feature>
<accession>A0A2D3V3A9</accession>
<feature type="region of interest" description="Disordered" evidence="1">
    <location>
        <begin position="88"/>
        <end position="137"/>
    </location>
</feature>
<name>A0A2D3V3A9_9PEZI</name>
<reference evidence="2 3" key="1">
    <citation type="submission" date="2016-03" db="EMBL/GenBank/DDBJ databases">
        <authorList>
            <person name="Ploux O."/>
        </authorList>
    </citation>
    <scope>NUCLEOTIDE SEQUENCE [LARGE SCALE GENOMIC DNA]</scope>
    <source>
        <strain evidence="2 3">URUG2</strain>
    </source>
</reference>
<dbReference type="RefSeq" id="XP_023621660.1">
    <property type="nucleotide sequence ID" value="XM_023765892.1"/>
</dbReference>
<evidence type="ECO:0000313" key="2">
    <source>
        <dbReference type="EMBL" id="CZT14763.1"/>
    </source>
</evidence>
<organism evidence="2 3">
    <name type="scientific">Ramularia collo-cygni</name>
    <dbReference type="NCBI Taxonomy" id="112498"/>
    <lineage>
        <taxon>Eukaryota</taxon>
        <taxon>Fungi</taxon>
        <taxon>Dikarya</taxon>
        <taxon>Ascomycota</taxon>
        <taxon>Pezizomycotina</taxon>
        <taxon>Dothideomycetes</taxon>
        <taxon>Dothideomycetidae</taxon>
        <taxon>Mycosphaerellales</taxon>
        <taxon>Mycosphaerellaceae</taxon>
        <taxon>Ramularia</taxon>
    </lineage>
</organism>